<dbReference type="Gene3D" id="2.60.120.10">
    <property type="entry name" value="Jelly Rolls"/>
    <property type="match status" value="1"/>
</dbReference>
<dbReference type="NCBIfam" id="TIGR01221">
    <property type="entry name" value="rmlC"/>
    <property type="match status" value="1"/>
</dbReference>
<organism evidence="1 2">
    <name type="scientific">Syphacia muris</name>
    <dbReference type="NCBI Taxonomy" id="451379"/>
    <lineage>
        <taxon>Eukaryota</taxon>
        <taxon>Metazoa</taxon>
        <taxon>Ecdysozoa</taxon>
        <taxon>Nematoda</taxon>
        <taxon>Chromadorea</taxon>
        <taxon>Rhabditida</taxon>
        <taxon>Spirurina</taxon>
        <taxon>Oxyuridomorpha</taxon>
        <taxon>Oxyuroidea</taxon>
        <taxon>Oxyuridae</taxon>
        <taxon>Syphacia</taxon>
    </lineage>
</organism>
<reference evidence="2" key="1">
    <citation type="submission" date="2017-02" db="UniProtKB">
        <authorList>
            <consortium name="WormBaseParasite"/>
        </authorList>
    </citation>
    <scope>IDENTIFICATION</scope>
</reference>
<dbReference type="InterPro" id="IPR014710">
    <property type="entry name" value="RmlC-like_jellyroll"/>
</dbReference>
<dbReference type="GO" id="GO:0000271">
    <property type="term" value="P:polysaccharide biosynthetic process"/>
    <property type="evidence" value="ECO:0007669"/>
    <property type="project" value="TreeGrafter"/>
</dbReference>
<dbReference type="GO" id="GO:0008830">
    <property type="term" value="F:dTDP-4-dehydrorhamnose 3,5-epimerase activity"/>
    <property type="evidence" value="ECO:0007669"/>
    <property type="project" value="InterPro"/>
</dbReference>
<dbReference type="AlphaFoldDB" id="A0A0N5APQ8"/>
<keyword evidence="1" id="KW-1185">Reference proteome</keyword>
<evidence type="ECO:0000313" key="2">
    <source>
        <dbReference type="WBParaSite" id="SMUV_0000664601-mRNA-1"/>
    </source>
</evidence>
<proteinExistence type="predicted"/>
<dbReference type="GO" id="GO:0005829">
    <property type="term" value="C:cytosol"/>
    <property type="evidence" value="ECO:0007669"/>
    <property type="project" value="TreeGrafter"/>
</dbReference>
<accession>A0A0N5APQ8</accession>
<dbReference type="SUPFAM" id="SSF51182">
    <property type="entry name" value="RmlC-like cupins"/>
    <property type="match status" value="1"/>
</dbReference>
<dbReference type="InterPro" id="IPR000888">
    <property type="entry name" value="RmlC-like"/>
</dbReference>
<evidence type="ECO:0000313" key="1">
    <source>
        <dbReference type="Proteomes" id="UP000046393"/>
    </source>
</evidence>
<dbReference type="PANTHER" id="PTHR21047:SF2">
    <property type="entry name" value="THYMIDINE DIPHOSPHO-4-KETO-RHAMNOSE 3,5-EPIMERASE"/>
    <property type="match status" value="1"/>
</dbReference>
<name>A0A0N5APQ8_9BILA</name>
<dbReference type="CDD" id="cd00438">
    <property type="entry name" value="cupin_RmlC"/>
    <property type="match status" value="1"/>
</dbReference>
<sequence>MAAVHQRTLPVIQEIPEIEGLKLILPKIFPDNRGYFSETYNVVEWSEKLGFNEVFKQDNHSFSKFGVLRGLHIQPKMGKLVSVAFGKIFDVAVDVRPHSKTFGKWHAQILDETGTHFWIPDGFLHGFYTMSPEGAHVTYKCTDVYNPKTEFGINPFDVDIGIQWPFSNIDEIVLSERDRSHHNLESMLPKLREICKL</sequence>
<dbReference type="InterPro" id="IPR011051">
    <property type="entry name" value="RmlC_Cupin_sf"/>
</dbReference>
<protein>
    <submittedName>
        <fullName evidence="2">Thymidine diphospho-4-keto-rhamnose 3,5-epimerase</fullName>
    </submittedName>
</protein>
<dbReference type="STRING" id="451379.A0A0N5APQ8"/>
<dbReference type="PANTHER" id="PTHR21047">
    <property type="entry name" value="DTDP-6-DEOXY-D-GLUCOSE-3,5 EPIMERASE"/>
    <property type="match status" value="1"/>
</dbReference>
<dbReference type="Proteomes" id="UP000046393">
    <property type="component" value="Unplaced"/>
</dbReference>
<dbReference type="Pfam" id="PF00908">
    <property type="entry name" value="dTDP_sugar_isom"/>
    <property type="match status" value="1"/>
</dbReference>
<dbReference type="WBParaSite" id="SMUV_0000664601-mRNA-1">
    <property type="protein sequence ID" value="SMUV_0000664601-mRNA-1"/>
    <property type="gene ID" value="SMUV_0000664601"/>
</dbReference>